<keyword evidence="3" id="KW-0813">Transport</keyword>
<reference evidence="3 4" key="1">
    <citation type="submission" date="2023-06" db="EMBL/GenBank/DDBJ databases">
        <title>Roseiconus lacunae JC819 isolated from Gulf of Mannar region, Tamil Nadu.</title>
        <authorList>
            <person name="Pk S."/>
            <person name="Ch S."/>
            <person name="Ch V.R."/>
        </authorList>
    </citation>
    <scope>NUCLEOTIDE SEQUENCE [LARGE SCALE GENOMIC DNA]</scope>
    <source>
        <strain evidence="3 4">JC819</strain>
    </source>
</reference>
<feature type="transmembrane region" description="Helical" evidence="1">
    <location>
        <begin position="49"/>
        <end position="75"/>
    </location>
</feature>
<dbReference type="GO" id="GO:0034220">
    <property type="term" value="P:monoatomic ion transmembrane transport"/>
    <property type="evidence" value="ECO:0007669"/>
    <property type="project" value="UniProtKB-KW"/>
</dbReference>
<evidence type="ECO:0000256" key="1">
    <source>
        <dbReference type="SAM" id="Phobius"/>
    </source>
</evidence>
<accession>A0ABT7PFF7</accession>
<sequence>MVIAILAGLILSTLTVCIHAIGTTWWVGRLRQYAIRTNDQSHFRVRLRVLIHTVLLLLTLHLTEVVSWAAAYWMLPGIPQLNSVEEAIYFSTVTFTTLGYGDIVLNSPWRMLGAIQAALGMLIFGWSTAMLFSVVQRTMRDESSQGS</sequence>
<protein>
    <submittedName>
        <fullName evidence="3">Potassium channel family protein</fullName>
    </submittedName>
</protein>
<keyword evidence="3" id="KW-0406">Ion transport</keyword>
<evidence type="ECO:0000259" key="2">
    <source>
        <dbReference type="Pfam" id="PF07885"/>
    </source>
</evidence>
<dbReference type="EMBL" id="JASZZN010000004">
    <property type="protein sequence ID" value="MDM4015217.1"/>
    <property type="molecule type" value="Genomic_DNA"/>
</dbReference>
<dbReference type="InterPro" id="IPR013099">
    <property type="entry name" value="K_chnl_dom"/>
</dbReference>
<feature type="transmembrane region" description="Helical" evidence="1">
    <location>
        <begin position="117"/>
        <end position="135"/>
    </location>
</feature>
<proteinExistence type="predicted"/>
<comment type="caution">
    <text evidence="3">The sequence shown here is derived from an EMBL/GenBank/DDBJ whole genome shotgun (WGS) entry which is preliminary data.</text>
</comment>
<keyword evidence="1" id="KW-0472">Membrane</keyword>
<keyword evidence="1" id="KW-0812">Transmembrane</keyword>
<feature type="domain" description="Potassium channel" evidence="2">
    <location>
        <begin position="61"/>
        <end position="136"/>
    </location>
</feature>
<dbReference type="Gene3D" id="1.10.287.70">
    <property type="match status" value="1"/>
</dbReference>
<evidence type="ECO:0000313" key="3">
    <source>
        <dbReference type="EMBL" id="MDM4015217.1"/>
    </source>
</evidence>
<name>A0ABT7PFF7_9BACT</name>
<keyword evidence="1" id="KW-1133">Transmembrane helix</keyword>
<gene>
    <name evidence="3" type="ORF">QTN89_07235</name>
</gene>
<keyword evidence="4" id="KW-1185">Reference proteome</keyword>
<feature type="transmembrane region" description="Helical" evidence="1">
    <location>
        <begin position="6"/>
        <end position="28"/>
    </location>
</feature>
<dbReference type="RefSeq" id="WP_149496330.1">
    <property type="nucleotide sequence ID" value="NZ_CP141221.1"/>
</dbReference>
<dbReference type="SUPFAM" id="SSF81324">
    <property type="entry name" value="Voltage-gated potassium channels"/>
    <property type="match status" value="1"/>
</dbReference>
<dbReference type="Pfam" id="PF07885">
    <property type="entry name" value="Ion_trans_2"/>
    <property type="match status" value="1"/>
</dbReference>
<organism evidence="3 4">
    <name type="scientific">Roseiconus lacunae</name>
    <dbReference type="NCBI Taxonomy" id="2605694"/>
    <lineage>
        <taxon>Bacteria</taxon>
        <taxon>Pseudomonadati</taxon>
        <taxon>Planctomycetota</taxon>
        <taxon>Planctomycetia</taxon>
        <taxon>Pirellulales</taxon>
        <taxon>Pirellulaceae</taxon>
        <taxon>Roseiconus</taxon>
    </lineage>
</organism>
<evidence type="ECO:0000313" key="4">
    <source>
        <dbReference type="Proteomes" id="UP001239462"/>
    </source>
</evidence>
<keyword evidence="3" id="KW-0407">Ion channel</keyword>
<dbReference type="Proteomes" id="UP001239462">
    <property type="component" value="Unassembled WGS sequence"/>
</dbReference>